<proteinExistence type="predicted"/>
<keyword evidence="1" id="KW-0472">Membrane</keyword>
<reference evidence="2" key="1">
    <citation type="submission" date="2020-10" db="EMBL/GenBank/DDBJ databases">
        <title>Sequencing the genomes of 1000 actinobacteria strains.</title>
        <authorList>
            <person name="Klenk H.-P."/>
        </authorList>
    </citation>
    <scope>NUCLEOTIDE SEQUENCE</scope>
    <source>
        <strain evidence="2">DSM 46832</strain>
    </source>
</reference>
<feature type="transmembrane region" description="Helical" evidence="1">
    <location>
        <begin position="41"/>
        <end position="58"/>
    </location>
</feature>
<sequence>MRTKSTSQEQYWYIPIPLPLSVFGRNGAEPVYFKIRLRRPSLHWILFFIATANIARTATTKGHLSQEAALMALLGCVLGAGIVAKLVVRLPDGERTPRGLTGLLGTIGFVYTTLSFATGDHLTMQLVAVGGVVLITIVGEVGYRISQRRSRAQSSLADEAARERQEAA</sequence>
<keyword evidence="1" id="KW-1133">Transmembrane helix</keyword>
<evidence type="ECO:0000313" key="2">
    <source>
        <dbReference type="EMBL" id="MBE1491666.1"/>
    </source>
</evidence>
<dbReference type="AlphaFoldDB" id="A0A927MEL3"/>
<keyword evidence="3" id="KW-1185">Reference proteome</keyword>
<accession>A0A927MEL3</accession>
<comment type="caution">
    <text evidence="2">The sequence shown here is derived from an EMBL/GenBank/DDBJ whole genome shotgun (WGS) entry which is preliminary data.</text>
</comment>
<feature type="transmembrane region" description="Helical" evidence="1">
    <location>
        <begin position="70"/>
        <end position="88"/>
    </location>
</feature>
<feature type="transmembrane region" description="Helical" evidence="1">
    <location>
        <begin position="100"/>
        <end position="118"/>
    </location>
</feature>
<evidence type="ECO:0000256" key="1">
    <source>
        <dbReference type="SAM" id="Phobius"/>
    </source>
</evidence>
<evidence type="ECO:0000313" key="3">
    <source>
        <dbReference type="Proteomes" id="UP000649753"/>
    </source>
</evidence>
<organism evidence="2 3">
    <name type="scientific">Plantactinospora soyae</name>
    <dbReference type="NCBI Taxonomy" id="1544732"/>
    <lineage>
        <taxon>Bacteria</taxon>
        <taxon>Bacillati</taxon>
        <taxon>Actinomycetota</taxon>
        <taxon>Actinomycetes</taxon>
        <taxon>Micromonosporales</taxon>
        <taxon>Micromonosporaceae</taxon>
        <taxon>Plantactinospora</taxon>
    </lineage>
</organism>
<dbReference type="RefSeq" id="WP_192770699.1">
    <property type="nucleotide sequence ID" value="NZ_JADBEB010000001.1"/>
</dbReference>
<dbReference type="Proteomes" id="UP000649753">
    <property type="component" value="Unassembled WGS sequence"/>
</dbReference>
<protein>
    <submittedName>
        <fullName evidence="2">Uncharacterized protein</fullName>
    </submittedName>
</protein>
<gene>
    <name evidence="2" type="ORF">H4W31_007304</name>
</gene>
<keyword evidence="1" id="KW-0812">Transmembrane</keyword>
<name>A0A927MEL3_9ACTN</name>
<feature type="transmembrane region" description="Helical" evidence="1">
    <location>
        <begin position="124"/>
        <end position="143"/>
    </location>
</feature>
<dbReference type="EMBL" id="JADBEB010000001">
    <property type="protein sequence ID" value="MBE1491666.1"/>
    <property type="molecule type" value="Genomic_DNA"/>
</dbReference>